<evidence type="ECO:0008006" key="3">
    <source>
        <dbReference type="Google" id="ProtNLM"/>
    </source>
</evidence>
<sequence>MTETVLAADETVLGVVDVAWGNITEGGKVIGTEHLLTGIAELAEETTAGRALYAAGATETAQLAVVRERERGHGPRAVTAAVGWLSGDGRDTGADVAQVLTGQAEPGRPLSGAAVRAFTAARELAGRDGGAEFTAGHLLRALLTDGANRATETLAGCGITPGQVLARLDARDYEPAEDGLDRALWPTRDVLLGRPVQGDVPFLWRQVFTLTRGVNLATAPVVWTAWDAREQARALGHRRGTEHILLALLATYEAGRVHPHLAGEGGLTPEERLAGGARLARQGLDHATVRRALAQAPELGKDDEHLDEYLNDARKAATTGPLLDALLRGRNRAGRLLASLGYVPDAKDKSDDDGDDESGLAAELLDALDAGWVLDIAPVGGKQIRKLWRFLRDSD</sequence>
<geneLocation type="plasmid" evidence="1 2">
    <name>pSCL4</name>
</geneLocation>
<accession>D5SLV3</accession>
<name>D5SLV3_STRCL</name>
<protein>
    <recommendedName>
        <fullName evidence="3">Clp amino terminal domain-containing protein, pathogenicity island component</fullName>
    </recommendedName>
</protein>
<proteinExistence type="predicted"/>
<keyword evidence="2" id="KW-1185">Reference proteome</keyword>
<dbReference type="Gene3D" id="1.10.1780.10">
    <property type="entry name" value="Clp, N-terminal domain"/>
    <property type="match status" value="1"/>
</dbReference>
<dbReference type="GeneID" id="93734475"/>
<dbReference type="Proteomes" id="UP000002357">
    <property type="component" value="Plasmid pSCL4"/>
</dbReference>
<keyword evidence="1" id="KW-0614">Plasmid</keyword>
<evidence type="ECO:0000313" key="2">
    <source>
        <dbReference type="Proteomes" id="UP000002357"/>
    </source>
</evidence>
<gene>
    <name evidence="1" type="ORF">SCLAV_p1414</name>
</gene>
<evidence type="ECO:0000313" key="1">
    <source>
        <dbReference type="EMBL" id="EFG04896.2"/>
    </source>
</evidence>
<dbReference type="InterPro" id="IPR036628">
    <property type="entry name" value="Clp_N_dom_sf"/>
</dbReference>
<dbReference type="EMBL" id="CM000914">
    <property type="protein sequence ID" value="EFG04896.2"/>
    <property type="molecule type" value="Genomic_DNA"/>
</dbReference>
<dbReference type="OrthoDB" id="4016906at2"/>
<dbReference type="RefSeq" id="WP_003963688.1">
    <property type="nucleotide sequence ID" value="NZ_CM000914.1"/>
</dbReference>
<organism evidence="1 2">
    <name type="scientific">Streptomyces clavuligerus</name>
    <dbReference type="NCBI Taxonomy" id="1901"/>
    <lineage>
        <taxon>Bacteria</taxon>
        <taxon>Bacillati</taxon>
        <taxon>Actinomycetota</taxon>
        <taxon>Actinomycetes</taxon>
        <taxon>Kitasatosporales</taxon>
        <taxon>Streptomycetaceae</taxon>
        <taxon>Streptomyces</taxon>
    </lineage>
</organism>
<dbReference type="SUPFAM" id="SSF81923">
    <property type="entry name" value="Double Clp-N motif"/>
    <property type="match status" value="1"/>
</dbReference>
<dbReference type="eggNOG" id="ENOG502ZQ2F">
    <property type="taxonomic scope" value="Bacteria"/>
</dbReference>
<dbReference type="AlphaFoldDB" id="D5SLV3"/>
<reference evidence="1 2" key="1">
    <citation type="journal article" date="2010" name="Genome Biol. Evol.">
        <title>The sequence of a 1.8-mb bacterial linear plasmid reveals a rich evolutionary reservoir of secondary metabolic pathways.</title>
        <authorList>
            <person name="Medema M.H."/>
            <person name="Trefzer A."/>
            <person name="Kovalchuk A."/>
            <person name="van den Berg M."/>
            <person name="Mueller U."/>
            <person name="Heijne W."/>
            <person name="Wu L."/>
            <person name="Alam M.T."/>
            <person name="Ronning C.M."/>
            <person name="Nierman W.C."/>
            <person name="Bovenberg R.A.L."/>
            <person name="Breitling R."/>
            <person name="Takano E."/>
        </authorList>
    </citation>
    <scope>NUCLEOTIDE SEQUENCE [LARGE SCALE GENOMIC DNA]</scope>
    <source>
        <strain evidence="2">ATCC 27064 / DSM 738 / JCM 4710 / NBRC 13307 / NCIMB 12785 / NRRL 3585 / VKM Ac-602</strain>
        <plasmid evidence="1">pSCL4</plasmid>
    </source>
</reference>